<evidence type="ECO:0000256" key="4">
    <source>
        <dbReference type="ARBA" id="ARBA00022692"/>
    </source>
</evidence>
<comment type="caution">
    <text evidence="10">The sequence shown here is derived from an EMBL/GenBank/DDBJ whole genome shotgun (WGS) entry which is preliminary data.</text>
</comment>
<keyword evidence="7 9" id="KW-0479">Metal-binding</keyword>
<evidence type="ECO:0000256" key="1">
    <source>
        <dbReference type="ARBA" id="ARBA00004141"/>
    </source>
</evidence>
<evidence type="ECO:0000256" key="2">
    <source>
        <dbReference type="ARBA" id="ARBA00005583"/>
    </source>
</evidence>
<feature type="transmembrane region" description="Helical" evidence="7">
    <location>
        <begin position="46"/>
        <end position="67"/>
    </location>
</feature>
<keyword evidence="4 7" id="KW-0812">Transmembrane</keyword>
<dbReference type="EC" id="2.7.8.13" evidence="7 8"/>
<evidence type="ECO:0000256" key="9">
    <source>
        <dbReference type="PIRSR" id="PIRSR600715-1"/>
    </source>
</evidence>
<keyword evidence="7" id="KW-1003">Cell membrane</keyword>
<proteinExistence type="inferred from homology"/>
<dbReference type="Pfam" id="PF00953">
    <property type="entry name" value="Glycos_transf_4"/>
    <property type="match status" value="1"/>
</dbReference>
<dbReference type="InterPro" id="IPR000715">
    <property type="entry name" value="Glycosyl_transferase_4"/>
</dbReference>
<dbReference type="GO" id="GO:0071555">
    <property type="term" value="P:cell wall organization"/>
    <property type="evidence" value="ECO:0007669"/>
    <property type="project" value="UniProtKB-KW"/>
</dbReference>
<organism evidence="10 11">
    <name type="scientific">Helcococcus ovis</name>
    <dbReference type="NCBI Taxonomy" id="72026"/>
    <lineage>
        <taxon>Bacteria</taxon>
        <taxon>Bacillati</taxon>
        <taxon>Bacillota</taxon>
        <taxon>Tissierellia</taxon>
        <taxon>Tissierellales</taxon>
        <taxon>Peptoniphilaceae</taxon>
        <taxon>Helcococcus</taxon>
    </lineage>
</organism>
<keyword evidence="6 7" id="KW-0472">Membrane</keyword>
<keyword evidence="7 9" id="KW-0460">Magnesium</keyword>
<dbReference type="Pfam" id="PF10555">
    <property type="entry name" value="MraY_sig1"/>
    <property type="match status" value="1"/>
</dbReference>
<keyword evidence="7" id="KW-0133">Cell shape</keyword>
<dbReference type="InterPro" id="IPR003524">
    <property type="entry name" value="PNAcMuramoyl-5peptid_Trfase"/>
</dbReference>
<accession>A0A4R9C2Q8</accession>
<dbReference type="PANTHER" id="PTHR22926:SF5">
    <property type="entry name" value="PHOSPHO-N-ACETYLMURAMOYL-PENTAPEPTIDE-TRANSFERASE HOMOLOG"/>
    <property type="match status" value="1"/>
</dbReference>
<dbReference type="AlphaFoldDB" id="A0A4R9C2Q8"/>
<comment type="cofactor">
    <cofactor evidence="7 9">
        <name>Mg(2+)</name>
        <dbReference type="ChEBI" id="CHEBI:18420"/>
    </cofactor>
</comment>
<dbReference type="GO" id="GO:0046872">
    <property type="term" value="F:metal ion binding"/>
    <property type="evidence" value="ECO:0007669"/>
    <property type="project" value="UniProtKB-KW"/>
</dbReference>
<dbReference type="RefSeq" id="WP_134711733.1">
    <property type="nucleotide sequence ID" value="NZ_CP119081.1"/>
</dbReference>
<feature type="transmembrane region" description="Helical" evidence="7">
    <location>
        <begin position="247"/>
        <end position="268"/>
    </location>
</feature>
<feature type="transmembrane region" description="Helical" evidence="7">
    <location>
        <begin position="170"/>
        <end position="189"/>
    </location>
</feature>
<feature type="transmembrane region" description="Helical" evidence="7">
    <location>
        <begin position="139"/>
        <end position="158"/>
    </location>
</feature>
<dbReference type="HAMAP" id="MF_00038">
    <property type="entry name" value="MraY"/>
    <property type="match status" value="1"/>
</dbReference>
<comment type="catalytic activity">
    <reaction evidence="7">
        <text>UDP-N-acetyl-alpha-D-muramoyl-L-alanyl-gamma-D-glutamyl-meso-2,6-diaminopimeloyl-D-alanyl-D-alanine + di-trans,octa-cis-undecaprenyl phosphate = di-trans,octa-cis-undecaprenyl diphospho-N-acetyl-alpha-D-muramoyl-L-alanyl-D-glutamyl-meso-2,6-diaminopimeloyl-D-alanyl-D-alanine + UMP</text>
        <dbReference type="Rhea" id="RHEA:28386"/>
        <dbReference type="ChEBI" id="CHEBI:57865"/>
        <dbReference type="ChEBI" id="CHEBI:60392"/>
        <dbReference type="ChEBI" id="CHEBI:61386"/>
        <dbReference type="ChEBI" id="CHEBI:61387"/>
        <dbReference type="EC" id="2.7.8.13"/>
    </reaction>
</comment>
<dbReference type="GO" id="GO:0008360">
    <property type="term" value="P:regulation of cell shape"/>
    <property type="evidence" value="ECO:0007669"/>
    <property type="project" value="UniProtKB-KW"/>
</dbReference>
<comment type="similarity">
    <text evidence="2 7">Belongs to the glycosyltransferase 4 family. MraY subfamily.</text>
</comment>
<keyword evidence="5 7" id="KW-1133">Transmembrane helix</keyword>
<dbReference type="PROSITE" id="PS01347">
    <property type="entry name" value="MRAY_1"/>
    <property type="match status" value="1"/>
</dbReference>
<dbReference type="InterPro" id="IPR018480">
    <property type="entry name" value="PNAcMuramoyl-5peptid_Trfase_CS"/>
</dbReference>
<evidence type="ECO:0000256" key="7">
    <source>
        <dbReference type="HAMAP-Rule" id="MF_00038"/>
    </source>
</evidence>
<evidence type="ECO:0000256" key="8">
    <source>
        <dbReference type="NCBIfam" id="TIGR00445"/>
    </source>
</evidence>
<evidence type="ECO:0000313" key="10">
    <source>
        <dbReference type="EMBL" id="TFF66453.1"/>
    </source>
</evidence>
<keyword evidence="7" id="KW-0132">Cell division</keyword>
<keyword evidence="3 7" id="KW-0808">Transferase</keyword>
<comment type="subcellular location">
    <subcellularLocation>
        <location evidence="7">Cell membrane</location>
        <topology evidence="7">Multi-pass membrane protein</topology>
    </subcellularLocation>
    <subcellularLocation>
        <location evidence="1">Membrane</location>
        <topology evidence="1">Multi-pass membrane protein</topology>
    </subcellularLocation>
</comment>
<name>A0A4R9C2Q8_9FIRM</name>
<sequence length="315" mass="34926">MKEILLMMLSIVLSTLFVWGLIPILRKMKAGQPIREEGNKEHYKKAGTPTMGGLAFLAAFLIISLAFNYNLNVLFVVLGTLFFGLIGFIDDFEKIVKKHNLGLNEKQKLILQFGISFILILLMYVLLDTKMYMLNIPFITNGINISVLVIPILMFIMVGTVNAVNLTDGLDGLLSSVSIPVYIGIYFLARVSHPNVAISALIFAGVLLGFLVFNSNPCSVMMGDTGSMAIGGSIVVMMFIINKPIYLIFIGGIYFIEALSVIIQVLYFKKTGGKRIFRMSPIHHHFELGGHKETKIVASFMVVSVLLTLFTLYIV</sequence>
<reference evidence="10 11" key="1">
    <citation type="submission" date="2019-01" db="EMBL/GenBank/DDBJ databases">
        <title>Draft Genome Sequences of Helcococcus ovis Strains Isolated from the Uterus and Vagina of Dairy Cows with Metritis.</title>
        <authorList>
            <person name="Cunha F."/>
            <person name="Jeon S.J."/>
            <person name="Kutzer P."/>
            <person name="Galvao K.N."/>
        </authorList>
    </citation>
    <scope>NUCLEOTIDE SEQUENCE [LARGE SCALE GENOMIC DNA]</scope>
    <source>
        <strain evidence="10 11">KG-37</strain>
    </source>
</reference>
<dbReference type="OrthoDB" id="9805475at2"/>
<feature type="transmembrane region" description="Helical" evidence="7">
    <location>
        <begin position="109"/>
        <end position="127"/>
    </location>
</feature>
<feature type="transmembrane region" description="Helical" evidence="7">
    <location>
        <begin position="296"/>
        <end position="314"/>
    </location>
</feature>
<keyword evidence="7" id="KW-0131">Cell cycle</keyword>
<dbReference type="GO" id="GO:0051301">
    <property type="term" value="P:cell division"/>
    <property type="evidence" value="ECO:0007669"/>
    <property type="project" value="UniProtKB-KW"/>
</dbReference>
<dbReference type="Proteomes" id="UP000297454">
    <property type="component" value="Unassembled WGS sequence"/>
</dbReference>
<dbReference type="PROSITE" id="PS01348">
    <property type="entry name" value="MRAY_2"/>
    <property type="match status" value="1"/>
</dbReference>
<comment type="function">
    <text evidence="7">Catalyzes the initial step of the lipid cycle reactions in the biosynthesis of the cell wall peptidoglycan: transfers peptidoglycan precursor phospho-MurNAc-pentapeptide from UDP-MurNAc-pentapeptide onto the lipid carrier undecaprenyl phosphate, yielding undecaprenyl-pyrophosphoryl-MurNAc-pentapeptide, known as lipid I.</text>
</comment>
<evidence type="ECO:0000313" key="11">
    <source>
        <dbReference type="Proteomes" id="UP000297454"/>
    </source>
</evidence>
<evidence type="ECO:0000256" key="6">
    <source>
        <dbReference type="ARBA" id="ARBA00023136"/>
    </source>
</evidence>
<dbReference type="NCBIfam" id="TIGR00445">
    <property type="entry name" value="mraY"/>
    <property type="match status" value="1"/>
</dbReference>
<feature type="transmembrane region" description="Helical" evidence="7">
    <location>
        <begin position="73"/>
        <end position="89"/>
    </location>
</feature>
<feature type="binding site" evidence="9">
    <location>
        <position position="165"/>
    </location>
    <ligand>
        <name>Mg(2+)</name>
        <dbReference type="ChEBI" id="CHEBI:18420"/>
    </ligand>
</feature>
<feature type="transmembrane region" description="Helical" evidence="7">
    <location>
        <begin position="225"/>
        <end position="241"/>
    </location>
</feature>
<dbReference type="GeneID" id="97030739"/>
<keyword evidence="7" id="KW-0573">Peptidoglycan synthesis</keyword>
<keyword evidence="11" id="KW-1185">Reference proteome</keyword>
<protein>
    <recommendedName>
        <fullName evidence="7 8">Phospho-N-acetylmuramoyl-pentapeptide-transferase</fullName>
        <ecNumber evidence="7 8">2.7.8.13</ecNumber>
    </recommendedName>
    <alternativeName>
        <fullName evidence="7">UDP-MurNAc-pentapeptide phosphotransferase</fullName>
    </alternativeName>
</protein>
<comment type="pathway">
    <text evidence="7">Cell wall biogenesis; peptidoglycan biosynthesis.</text>
</comment>
<keyword evidence="7" id="KW-0961">Cell wall biogenesis/degradation</keyword>
<dbReference type="GO" id="GO:0005886">
    <property type="term" value="C:plasma membrane"/>
    <property type="evidence" value="ECO:0007669"/>
    <property type="project" value="UniProtKB-SubCell"/>
</dbReference>
<dbReference type="CDD" id="cd06852">
    <property type="entry name" value="GT_MraY"/>
    <property type="match status" value="1"/>
</dbReference>
<feature type="transmembrane region" description="Helical" evidence="7">
    <location>
        <begin position="195"/>
        <end position="213"/>
    </location>
</feature>
<feature type="binding site" evidence="9">
    <location>
        <position position="224"/>
    </location>
    <ligand>
        <name>Mg(2+)</name>
        <dbReference type="ChEBI" id="CHEBI:18420"/>
    </ligand>
</feature>
<dbReference type="GO" id="GO:0009252">
    <property type="term" value="P:peptidoglycan biosynthetic process"/>
    <property type="evidence" value="ECO:0007669"/>
    <property type="project" value="UniProtKB-UniRule"/>
</dbReference>
<evidence type="ECO:0000256" key="5">
    <source>
        <dbReference type="ARBA" id="ARBA00022989"/>
    </source>
</evidence>
<feature type="transmembrane region" description="Helical" evidence="7">
    <location>
        <begin position="6"/>
        <end position="25"/>
    </location>
</feature>
<evidence type="ECO:0000256" key="3">
    <source>
        <dbReference type="ARBA" id="ARBA00022679"/>
    </source>
</evidence>
<gene>
    <name evidence="7" type="primary">mraY</name>
    <name evidence="10" type="ORF">EQF91_03890</name>
</gene>
<dbReference type="GO" id="GO:0008963">
    <property type="term" value="F:phospho-N-acetylmuramoyl-pentapeptide-transferase activity"/>
    <property type="evidence" value="ECO:0007669"/>
    <property type="project" value="UniProtKB-UniRule"/>
</dbReference>
<dbReference type="PANTHER" id="PTHR22926">
    <property type="entry name" value="PHOSPHO-N-ACETYLMURAMOYL-PENTAPEPTIDE-TRANSFERASE"/>
    <property type="match status" value="1"/>
</dbReference>
<dbReference type="EMBL" id="SCFR01000010">
    <property type="protein sequence ID" value="TFF66453.1"/>
    <property type="molecule type" value="Genomic_DNA"/>
</dbReference>
<dbReference type="UniPathway" id="UPA00219"/>